<dbReference type="SMART" id="SM00962">
    <property type="entry name" value="SRP54"/>
    <property type="match status" value="1"/>
</dbReference>
<dbReference type="InterPro" id="IPR047040">
    <property type="entry name" value="FlhF__GTPase_dom"/>
</dbReference>
<dbReference type="Proteomes" id="UP001589836">
    <property type="component" value="Unassembled WGS sequence"/>
</dbReference>
<evidence type="ECO:0000256" key="10">
    <source>
        <dbReference type="ARBA" id="ARBA00023136"/>
    </source>
</evidence>
<dbReference type="NCBIfam" id="TIGR03499">
    <property type="entry name" value="FlhF"/>
    <property type="match status" value="1"/>
</dbReference>
<name>A0ABV6LP24_9BACI</name>
<accession>A0ABV6LP24</accession>
<evidence type="ECO:0000256" key="12">
    <source>
        <dbReference type="ARBA" id="ARBA00025337"/>
    </source>
</evidence>
<reference evidence="17 18" key="1">
    <citation type="submission" date="2024-09" db="EMBL/GenBank/DDBJ databases">
        <authorList>
            <person name="Sun Q."/>
            <person name="Mori K."/>
        </authorList>
    </citation>
    <scope>NUCLEOTIDE SEQUENCE [LARGE SCALE GENOMIC DNA]</scope>
    <source>
        <strain evidence="17 18">NCAIM B.02529</strain>
    </source>
</reference>
<dbReference type="InterPro" id="IPR000897">
    <property type="entry name" value="SRP54_GTPase_dom"/>
</dbReference>
<comment type="subcellular location">
    <subcellularLocation>
        <location evidence="1">Cell membrane</location>
        <topology evidence="1">Peripheral membrane protein</topology>
        <orientation evidence="1">Cytoplasmic side</orientation>
    </subcellularLocation>
</comment>
<dbReference type="RefSeq" id="WP_377347819.1">
    <property type="nucleotide sequence ID" value="NZ_JBHLTP010000009.1"/>
</dbReference>
<dbReference type="SMART" id="SM00382">
    <property type="entry name" value="AAA"/>
    <property type="match status" value="1"/>
</dbReference>
<dbReference type="InterPro" id="IPR003593">
    <property type="entry name" value="AAA+_ATPase"/>
</dbReference>
<evidence type="ECO:0000256" key="2">
    <source>
        <dbReference type="ARBA" id="ARBA00008531"/>
    </source>
</evidence>
<dbReference type="InterPro" id="IPR027417">
    <property type="entry name" value="P-loop_NTPase"/>
</dbReference>
<keyword evidence="11" id="KW-1006">Bacterial flagellum protein export</keyword>
<keyword evidence="8" id="KW-0653">Protein transport</keyword>
<dbReference type="CDD" id="cd17873">
    <property type="entry name" value="FlhF"/>
    <property type="match status" value="1"/>
</dbReference>
<keyword evidence="17" id="KW-0966">Cell projection</keyword>
<dbReference type="Gene3D" id="3.40.50.300">
    <property type="entry name" value="P-loop containing nucleotide triphosphate hydrolases"/>
    <property type="match status" value="1"/>
</dbReference>
<organism evidence="17 18">
    <name type="scientific">Pontibacillus salicampi</name>
    <dbReference type="NCBI Taxonomy" id="1449801"/>
    <lineage>
        <taxon>Bacteria</taxon>
        <taxon>Bacillati</taxon>
        <taxon>Bacillota</taxon>
        <taxon>Bacilli</taxon>
        <taxon>Bacillales</taxon>
        <taxon>Bacillaceae</taxon>
        <taxon>Pontibacillus</taxon>
    </lineage>
</organism>
<feature type="domain" description="AAA+ ATPase" evidence="15">
    <location>
        <begin position="179"/>
        <end position="334"/>
    </location>
</feature>
<dbReference type="PANTHER" id="PTHR43134">
    <property type="entry name" value="SIGNAL RECOGNITION PARTICLE RECEPTOR SUBUNIT ALPHA"/>
    <property type="match status" value="1"/>
</dbReference>
<keyword evidence="10" id="KW-0472">Membrane</keyword>
<comment type="caution">
    <text evidence="17">The sequence shown here is derived from an EMBL/GenBank/DDBJ whole genome shotgun (WGS) entry which is preliminary data.</text>
</comment>
<feature type="domain" description="SRP54-type proteins GTP-binding" evidence="16">
    <location>
        <begin position="180"/>
        <end position="371"/>
    </location>
</feature>
<evidence type="ECO:0000256" key="11">
    <source>
        <dbReference type="ARBA" id="ARBA00023225"/>
    </source>
</evidence>
<dbReference type="PANTHER" id="PTHR43134:SF3">
    <property type="entry name" value="FLAGELLAR BIOSYNTHESIS PROTEIN FLHF"/>
    <property type="match status" value="1"/>
</dbReference>
<proteinExistence type="inferred from homology"/>
<keyword evidence="7" id="KW-1005">Bacterial flagellum biogenesis</keyword>
<evidence type="ECO:0000313" key="17">
    <source>
        <dbReference type="EMBL" id="MFC0524156.1"/>
    </source>
</evidence>
<keyword evidence="6" id="KW-0547">Nucleotide-binding</keyword>
<keyword evidence="9" id="KW-0342">GTP-binding</keyword>
<evidence type="ECO:0000313" key="18">
    <source>
        <dbReference type="Proteomes" id="UP001589836"/>
    </source>
</evidence>
<keyword evidence="17" id="KW-0969">Cilium</keyword>
<gene>
    <name evidence="17" type="primary">flhF</name>
    <name evidence="17" type="ORF">ACFFGV_11335</name>
</gene>
<comment type="function">
    <text evidence="12">Necessary for flagellar biosynthesis. May be involved in translocation of the flagellum.</text>
</comment>
<dbReference type="Gene3D" id="1.20.120.1380">
    <property type="entry name" value="Flagellar FlhF biosynthesis protein, N domain"/>
    <property type="match status" value="1"/>
</dbReference>
<evidence type="ECO:0000256" key="5">
    <source>
        <dbReference type="ARBA" id="ARBA00022475"/>
    </source>
</evidence>
<sequence length="375" mass="42642">MKVKKFIAPTMLEVMSQVRKELGTEAVILNSKEIKKGGIFGFFSKTNIEVVAAIDPEPARWKQKEPKADKSIQWQAQPAESEHITSSSEKALQRDIEELRTVVQQQQRNQSYPLEIQKLYEELLKQEVSAQTADTIVQPLVEKFYVQRSNGNELQLWKWMKEELYMQLEDVPFGGMDYTKQIVHFVGPTGVGKTTTIAKVAANAVMNDHKQVAFITTDTYRIAAIDQLKTYAKILDLPLEVAYNKEDYQLAKEKFSSYDLVLVDTAGRNYRDTTYVEELKDMVEIGKDTDTYLVLSLTSKVKDMEDIYNTFATLPIKNIIFTKADETTQYGGVLDLVMKHEIGVAYVTDGQNVPDDLRIASGDWLIDQIVGDIEL</sequence>
<dbReference type="EMBL" id="JBHLTP010000009">
    <property type="protein sequence ID" value="MFC0524156.1"/>
    <property type="molecule type" value="Genomic_DNA"/>
</dbReference>
<evidence type="ECO:0000256" key="3">
    <source>
        <dbReference type="ARBA" id="ARBA00014919"/>
    </source>
</evidence>
<evidence type="ECO:0000259" key="15">
    <source>
        <dbReference type="SMART" id="SM00382"/>
    </source>
</evidence>
<evidence type="ECO:0000256" key="8">
    <source>
        <dbReference type="ARBA" id="ARBA00022927"/>
    </source>
</evidence>
<evidence type="ECO:0000256" key="14">
    <source>
        <dbReference type="SAM" id="MobiDB-lite"/>
    </source>
</evidence>
<feature type="region of interest" description="Disordered" evidence="14">
    <location>
        <begin position="63"/>
        <end position="90"/>
    </location>
</feature>
<comment type="similarity">
    <text evidence="2">Belongs to the GTP-binding SRP family.</text>
</comment>
<keyword evidence="5" id="KW-1003">Cell membrane</keyword>
<feature type="compositionally biased region" description="Polar residues" evidence="14">
    <location>
        <begin position="72"/>
        <end position="90"/>
    </location>
</feature>
<dbReference type="InterPro" id="IPR020006">
    <property type="entry name" value="FlhF"/>
</dbReference>
<keyword evidence="18" id="KW-1185">Reference proteome</keyword>
<keyword evidence="17" id="KW-0282">Flagellum</keyword>
<evidence type="ECO:0000256" key="7">
    <source>
        <dbReference type="ARBA" id="ARBA00022795"/>
    </source>
</evidence>
<dbReference type="SUPFAM" id="SSF52540">
    <property type="entry name" value="P-loop containing nucleoside triphosphate hydrolases"/>
    <property type="match status" value="1"/>
</dbReference>
<evidence type="ECO:0000256" key="1">
    <source>
        <dbReference type="ARBA" id="ARBA00004413"/>
    </source>
</evidence>
<dbReference type="Pfam" id="PF00448">
    <property type="entry name" value="SRP54"/>
    <property type="match status" value="1"/>
</dbReference>
<evidence type="ECO:0000256" key="6">
    <source>
        <dbReference type="ARBA" id="ARBA00022741"/>
    </source>
</evidence>
<protein>
    <recommendedName>
        <fullName evidence="3 13">Flagellar biosynthesis protein FlhF</fullName>
    </recommendedName>
</protein>
<evidence type="ECO:0000256" key="4">
    <source>
        <dbReference type="ARBA" id="ARBA00022448"/>
    </source>
</evidence>
<keyword evidence="4" id="KW-0813">Transport</keyword>
<evidence type="ECO:0000259" key="16">
    <source>
        <dbReference type="SMART" id="SM00962"/>
    </source>
</evidence>
<evidence type="ECO:0000256" key="13">
    <source>
        <dbReference type="NCBIfam" id="TIGR03499"/>
    </source>
</evidence>
<evidence type="ECO:0000256" key="9">
    <source>
        <dbReference type="ARBA" id="ARBA00023134"/>
    </source>
</evidence>